<keyword evidence="3" id="KW-1185">Reference proteome</keyword>
<accession>A0ABT1SAU9</accession>
<dbReference type="EMBL" id="JANGAC010000007">
    <property type="protein sequence ID" value="MCQ4923599.1"/>
    <property type="molecule type" value="Genomic_DNA"/>
</dbReference>
<evidence type="ECO:0000313" key="2">
    <source>
        <dbReference type="EMBL" id="MCQ4923599.1"/>
    </source>
</evidence>
<sequence>MLKNFLSFEKDSAFNLMKRIFHIGIFTLFLPAFWIGKYFAVLFPATHQIPAETPGWFTFTSGPNIILGILIGIGFLIISILIWKIICQTLLIILQACETYIDNNEK</sequence>
<protein>
    <submittedName>
        <fullName evidence="2">Uncharacterized protein</fullName>
    </submittedName>
</protein>
<keyword evidence="1" id="KW-0472">Membrane</keyword>
<evidence type="ECO:0000256" key="1">
    <source>
        <dbReference type="SAM" id="Phobius"/>
    </source>
</evidence>
<feature type="transmembrane region" description="Helical" evidence="1">
    <location>
        <begin position="65"/>
        <end position="86"/>
    </location>
</feature>
<evidence type="ECO:0000313" key="3">
    <source>
        <dbReference type="Proteomes" id="UP001524478"/>
    </source>
</evidence>
<dbReference type="Proteomes" id="UP001524478">
    <property type="component" value="Unassembled WGS sequence"/>
</dbReference>
<reference evidence="2 3" key="1">
    <citation type="submission" date="2022-06" db="EMBL/GenBank/DDBJ databases">
        <title>Isolation of gut microbiota from human fecal samples.</title>
        <authorList>
            <person name="Pamer E.G."/>
            <person name="Barat B."/>
            <person name="Waligurski E."/>
            <person name="Medina S."/>
            <person name="Paddock L."/>
            <person name="Mostad J."/>
        </authorList>
    </citation>
    <scope>NUCLEOTIDE SEQUENCE [LARGE SCALE GENOMIC DNA]</scope>
    <source>
        <strain evidence="2 3">DFI.7.95</strain>
    </source>
</reference>
<keyword evidence="1" id="KW-1133">Transmembrane helix</keyword>
<proteinExistence type="predicted"/>
<dbReference type="RefSeq" id="WP_256311537.1">
    <property type="nucleotide sequence ID" value="NZ_JANGAC010000007.1"/>
</dbReference>
<organism evidence="2 3">
    <name type="scientific">Tissierella carlieri</name>
    <dbReference type="NCBI Taxonomy" id="689904"/>
    <lineage>
        <taxon>Bacteria</taxon>
        <taxon>Bacillati</taxon>
        <taxon>Bacillota</taxon>
        <taxon>Tissierellia</taxon>
        <taxon>Tissierellales</taxon>
        <taxon>Tissierellaceae</taxon>
        <taxon>Tissierella</taxon>
    </lineage>
</organism>
<comment type="caution">
    <text evidence="2">The sequence shown here is derived from an EMBL/GenBank/DDBJ whole genome shotgun (WGS) entry which is preliminary data.</text>
</comment>
<keyword evidence="1" id="KW-0812">Transmembrane</keyword>
<feature type="transmembrane region" description="Helical" evidence="1">
    <location>
        <begin position="20"/>
        <end position="45"/>
    </location>
</feature>
<name>A0ABT1SAU9_9FIRM</name>
<dbReference type="PROSITE" id="PS50244">
    <property type="entry name" value="S5A_REDUCTASE"/>
    <property type="match status" value="1"/>
</dbReference>
<gene>
    <name evidence="2" type="ORF">NE686_10905</name>
</gene>